<reference evidence="2" key="1">
    <citation type="journal article" date="2022" name="Mol. Ecol. Resour.">
        <title>The genomes of chicory, endive, great burdock and yacon provide insights into Asteraceae palaeo-polyploidization history and plant inulin production.</title>
        <authorList>
            <person name="Fan W."/>
            <person name="Wang S."/>
            <person name="Wang H."/>
            <person name="Wang A."/>
            <person name="Jiang F."/>
            <person name="Liu H."/>
            <person name="Zhao H."/>
            <person name="Xu D."/>
            <person name="Zhang Y."/>
        </authorList>
    </citation>
    <scope>NUCLEOTIDE SEQUENCE [LARGE SCALE GENOMIC DNA]</scope>
    <source>
        <strain evidence="2">cv. Yunnan</strain>
    </source>
</reference>
<dbReference type="EMBL" id="CM042022">
    <property type="protein sequence ID" value="KAI3815356.1"/>
    <property type="molecule type" value="Genomic_DNA"/>
</dbReference>
<evidence type="ECO:0000313" key="1">
    <source>
        <dbReference type="EMBL" id="KAI3815356.1"/>
    </source>
</evidence>
<keyword evidence="2" id="KW-1185">Reference proteome</keyword>
<reference evidence="1 2" key="2">
    <citation type="journal article" date="2022" name="Mol. Ecol. Resour.">
        <title>The genomes of chicory, endive, great burdock and yacon provide insights into Asteraceae paleo-polyploidization history and plant inulin production.</title>
        <authorList>
            <person name="Fan W."/>
            <person name="Wang S."/>
            <person name="Wang H."/>
            <person name="Wang A."/>
            <person name="Jiang F."/>
            <person name="Liu H."/>
            <person name="Zhao H."/>
            <person name="Xu D."/>
            <person name="Zhang Y."/>
        </authorList>
    </citation>
    <scope>NUCLEOTIDE SEQUENCE [LARGE SCALE GENOMIC DNA]</scope>
    <source>
        <strain evidence="2">cv. Yunnan</strain>
        <tissue evidence="1">Leaves</tissue>
    </source>
</reference>
<organism evidence="1 2">
    <name type="scientific">Smallanthus sonchifolius</name>
    <dbReference type="NCBI Taxonomy" id="185202"/>
    <lineage>
        <taxon>Eukaryota</taxon>
        <taxon>Viridiplantae</taxon>
        <taxon>Streptophyta</taxon>
        <taxon>Embryophyta</taxon>
        <taxon>Tracheophyta</taxon>
        <taxon>Spermatophyta</taxon>
        <taxon>Magnoliopsida</taxon>
        <taxon>eudicotyledons</taxon>
        <taxon>Gunneridae</taxon>
        <taxon>Pentapetalae</taxon>
        <taxon>asterids</taxon>
        <taxon>campanulids</taxon>
        <taxon>Asterales</taxon>
        <taxon>Asteraceae</taxon>
        <taxon>Asteroideae</taxon>
        <taxon>Heliantheae alliance</taxon>
        <taxon>Millerieae</taxon>
        <taxon>Smallanthus</taxon>
    </lineage>
</organism>
<accession>A0ACB9J6N1</accession>
<protein>
    <submittedName>
        <fullName evidence="1">Uncharacterized protein</fullName>
    </submittedName>
</protein>
<dbReference type="Proteomes" id="UP001056120">
    <property type="component" value="Linkage Group LG05"/>
</dbReference>
<evidence type="ECO:0000313" key="2">
    <source>
        <dbReference type="Proteomes" id="UP001056120"/>
    </source>
</evidence>
<comment type="caution">
    <text evidence="1">The sequence shown here is derived from an EMBL/GenBank/DDBJ whole genome shotgun (WGS) entry which is preliminary data.</text>
</comment>
<proteinExistence type="predicted"/>
<name>A0ACB9J6N1_9ASTR</name>
<gene>
    <name evidence="1" type="ORF">L1987_15021</name>
</gene>
<sequence length="76" mass="8004">MHRSASVMAVSARASTAASRCSMVLNLCSAATTLWFAVSALALTTTISCSNASTLSSVSDAWCKVMQINDVMFPRL</sequence>